<organism evidence="1 2">
    <name type="scientific">Tessaracoccus bendigoensis DSM 12906</name>
    <dbReference type="NCBI Taxonomy" id="1123357"/>
    <lineage>
        <taxon>Bacteria</taxon>
        <taxon>Bacillati</taxon>
        <taxon>Actinomycetota</taxon>
        <taxon>Actinomycetes</taxon>
        <taxon>Propionibacteriales</taxon>
        <taxon>Propionibacteriaceae</taxon>
        <taxon>Tessaracoccus</taxon>
    </lineage>
</organism>
<dbReference type="EMBL" id="FQZG01000084">
    <property type="protein sequence ID" value="SHJ80889.1"/>
    <property type="molecule type" value="Genomic_DNA"/>
</dbReference>
<protein>
    <recommendedName>
        <fullName evidence="3">SIMPL domain-containing protein</fullName>
    </recommendedName>
</protein>
<evidence type="ECO:0008006" key="3">
    <source>
        <dbReference type="Google" id="ProtNLM"/>
    </source>
</evidence>
<evidence type="ECO:0000313" key="2">
    <source>
        <dbReference type="Proteomes" id="UP000184512"/>
    </source>
</evidence>
<dbReference type="RefSeq" id="WP_073190484.1">
    <property type="nucleotide sequence ID" value="NZ_FQZG01000084.1"/>
</dbReference>
<accession>A0A1M6MBQ7</accession>
<name>A0A1M6MBQ7_9ACTN</name>
<dbReference type="Pfam" id="PF04402">
    <property type="entry name" value="SIMPL"/>
    <property type="match status" value="1"/>
</dbReference>
<sequence>MEITVEGNSAAVLPAECVSVDLTIGFTGPSRDQVVRDTAAASEAVRSLLDAVVADDGGSDARLTGLRTWTNIPYDRNGKPGHPQHVAQVRGSVTIKDLTRVAGFLGDLATTSGAQVAGVNWRLFDATRDRVQPEVLRGAFEDALQRARWIADAAGASDLKVASIEDRGGPTFAPPMKAMRMAMADSAPSFDLDPDDVQVAATLNVKFTAS</sequence>
<keyword evidence="2" id="KW-1185">Reference proteome</keyword>
<reference evidence="1 2" key="1">
    <citation type="submission" date="2016-11" db="EMBL/GenBank/DDBJ databases">
        <authorList>
            <person name="Jaros S."/>
            <person name="Januszkiewicz K."/>
            <person name="Wedrychowicz H."/>
        </authorList>
    </citation>
    <scope>NUCLEOTIDE SEQUENCE [LARGE SCALE GENOMIC DNA]</scope>
    <source>
        <strain evidence="1 2">DSM 12906</strain>
    </source>
</reference>
<evidence type="ECO:0000313" key="1">
    <source>
        <dbReference type="EMBL" id="SHJ80889.1"/>
    </source>
</evidence>
<dbReference type="Gene3D" id="3.30.110.170">
    <property type="entry name" value="Protein of unknown function (DUF541), domain 1"/>
    <property type="match status" value="1"/>
</dbReference>
<dbReference type="Proteomes" id="UP000184512">
    <property type="component" value="Unassembled WGS sequence"/>
</dbReference>
<dbReference type="Gene3D" id="3.30.70.2970">
    <property type="entry name" value="Protein of unknown function (DUF541), domain 2"/>
    <property type="match status" value="1"/>
</dbReference>
<dbReference type="STRING" id="1123357.SAMN02745244_03315"/>
<proteinExistence type="predicted"/>
<gene>
    <name evidence="1" type="ORF">SAMN02745244_03315</name>
</gene>
<dbReference type="OrthoDB" id="3724496at2"/>
<dbReference type="InterPro" id="IPR007497">
    <property type="entry name" value="SIMPL/DUF541"/>
</dbReference>
<dbReference type="AlphaFoldDB" id="A0A1M6MBQ7"/>